<dbReference type="SUPFAM" id="SSF53822">
    <property type="entry name" value="Periplasmic binding protein-like I"/>
    <property type="match status" value="1"/>
</dbReference>
<dbReference type="RefSeq" id="WP_158665612.1">
    <property type="nucleotide sequence ID" value="NZ_CP026923.1"/>
</dbReference>
<dbReference type="PROSITE" id="PS51257">
    <property type="entry name" value="PROKAR_LIPOPROTEIN"/>
    <property type="match status" value="1"/>
</dbReference>
<dbReference type="Pfam" id="PF02608">
    <property type="entry name" value="Bmp"/>
    <property type="match status" value="1"/>
</dbReference>
<dbReference type="InterPro" id="IPR003760">
    <property type="entry name" value="PnrA-like"/>
</dbReference>
<dbReference type="GO" id="GO:0005886">
    <property type="term" value="C:plasma membrane"/>
    <property type="evidence" value="ECO:0007669"/>
    <property type="project" value="UniProtKB-SubCell"/>
</dbReference>
<comment type="similarity">
    <text evidence="2">Belongs to the BMP lipoprotein family.</text>
</comment>
<comment type="subcellular location">
    <subcellularLocation>
        <location evidence="1">Cell membrane</location>
        <topology evidence="1">Lipid-anchor</topology>
    </subcellularLocation>
</comment>
<feature type="chain" id="PRO_5038947209" evidence="7">
    <location>
        <begin position="29"/>
        <end position="372"/>
    </location>
</feature>
<keyword evidence="6 9" id="KW-0449">Lipoprotein</keyword>
<dbReference type="InterPro" id="IPR028082">
    <property type="entry name" value="Peripla_BP_I"/>
</dbReference>
<dbReference type="Proteomes" id="UP000243077">
    <property type="component" value="Chromosome"/>
</dbReference>
<protein>
    <submittedName>
        <fullName evidence="9">Riboflavin ABC transporter substrate binding lipoprotein</fullName>
    </submittedName>
</protein>
<dbReference type="PANTHER" id="PTHR34296:SF2">
    <property type="entry name" value="ABC TRANSPORTER GUANOSINE-BINDING PROTEIN NUPN"/>
    <property type="match status" value="1"/>
</dbReference>
<dbReference type="InterPro" id="IPR050957">
    <property type="entry name" value="BMP_lipoprotein"/>
</dbReference>
<evidence type="ECO:0000256" key="2">
    <source>
        <dbReference type="ARBA" id="ARBA00008610"/>
    </source>
</evidence>
<name>A0A2L2BSE4_9MICO</name>
<gene>
    <name evidence="9" type="ORF">C3B54_111669</name>
</gene>
<dbReference type="CDD" id="cd06354">
    <property type="entry name" value="PBP1_PrnA-like"/>
    <property type="match status" value="1"/>
</dbReference>
<dbReference type="EMBL" id="CP026923">
    <property type="protein sequence ID" value="AVG24604.1"/>
    <property type="molecule type" value="Genomic_DNA"/>
</dbReference>
<dbReference type="Gene3D" id="3.40.50.2300">
    <property type="match status" value="2"/>
</dbReference>
<accession>A0A2L2BSE4</accession>
<reference evidence="9 10" key="1">
    <citation type="submission" date="2018-02" db="EMBL/GenBank/DDBJ databases">
        <title>Complete genome of the streamlined marine actinobacterium Pontimonas salivibrio CL-TW6 adapted to coastal planktonic lifestype.</title>
        <authorList>
            <person name="Cho B.C."/>
            <person name="Hardies S.C."/>
            <person name="Jang G.I."/>
            <person name="Hwang C.Y."/>
        </authorList>
    </citation>
    <scope>NUCLEOTIDE SEQUENCE [LARGE SCALE GENOMIC DNA]</scope>
    <source>
        <strain evidence="9 10">CL-TW6</strain>
    </source>
</reference>
<dbReference type="OrthoDB" id="9784230at2"/>
<keyword evidence="10" id="KW-1185">Reference proteome</keyword>
<keyword evidence="3" id="KW-1003">Cell membrane</keyword>
<evidence type="ECO:0000256" key="5">
    <source>
        <dbReference type="ARBA" id="ARBA00023136"/>
    </source>
</evidence>
<dbReference type="AlphaFoldDB" id="A0A2L2BSE4"/>
<sequence>MATLTKKTLAGFAAAGAIALVLSGCAGTAEVAEEATEEPAETEETAEAPAQLDFLACAVSDEGSWEDASFNEAVYRGLQQAEEELGVEIRALESNTPEDFAPNVQATVDEGCDVIFGVGFALEEALKASAQENPDMVYVAVDGDNTVDGEPLPNVKSVRYAMFESSYLAGYTAAAYSTSKVIGTYGGVQIPPVTDFMDGYYYGAKAYEADTGTEVTVVGWDPEAGTGDFIGDFAPNSATSKSIAASLVEAGADVLFPVGGDQFGAASEAIADAGIDGVMVGVDLDIAATSPQYAPLVLTSAEKRMSVATFEIIADLSSGGEFSNETYLGNLANGGTDISPFYEFDSEISQDVKDRLAVLKQGIIDGDVDPLS</sequence>
<evidence type="ECO:0000313" key="10">
    <source>
        <dbReference type="Proteomes" id="UP000243077"/>
    </source>
</evidence>
<evidence type="ECO:0000259" key="8">
    <source>
        <dbReference type="Pfam" id="PF02608"/>
    </source>
</evidence>
<dbReference type="PANTHER" id="PTHR34296">
    <property type="entry name" value="TRANSCRIPTIONAL ACTIVATOR PROTEIN MED"/>
    <property type="match status" value="1"/>
</dbReference>
<keyword evidence="4 7" id="KW-0732">Signal</keyword>
<feature type="signal peptide" evidence="7">
    <location>
        <begin position="1"/>
        <end position="28"/>
    </location>
</feature>
<organism evidence="9 10">
    <name type="scientific">Pontimonas salivibrio</name>
    <dbReference type="NCBI Taxonomy" id="1159327"/>
    <lineage>
        <taxon>Bacteria</taxon>
        <taxon>Bacillati</taxon>
        <taxon>Actinomycetota</taxon>
        <taxon>Actinomycetes</taxon>
        <taxon>Micrococcales</taxon>
        <taxon>Microbacteriaceae</taxon>
        <taxon>Pontimonas</taxon>
    </lineage>
</organism>
<evidence type="ECO:0000256" key="1">
    <source>
        <dbReference type="ARBA" id="ARBA00004193"/>
    </source>
</evidence>
<evidence type="ECO:0000256" key="6">
    <source>
        <dbReference type="ARBA" id="ARBA00023288"/>
    </source>
</evidence>
<keyword evidence="5" id="KW-0472">Membrane</keyword>
<evidence type="ECO:0000256" key="4">
    <source>
        <dbReference type="ARBA" id="ARBA00022729"/>
    </source>
</evidence>
<dbReference type="KEGG" id="psai:C3B54_111669"/>
<evidence type="ECO:0000256" key="3">
    <source>
        <dbReference type="ARBA" id="ARBA00022475"/>
    </source>
</evidence>
<evidence type="ECO:0000313" key="9">
    <source>
        <dbReference type="EMBL" id="AVG24604.1"/>
    </source>
</evidence>
<evidence type="ECO:0000256" key="7">
    <source>
        <dbReference type="SAM" id="SignalP"/>
    </source>
</evidence>
<feature type="domain" description="ABC transporter substrate-binding protein PnrA-like" evidence="8">
    <location>
        <begin position="57"/>
        <end position="361"/>
    </location>
</feature>
<proteinExistence type="inferred from homology"/>